<dbReference type="OrthoDB" id="9805449at2"/>
<dbReference type="InterPro" id="IPR036694">
    <property type="entry name" value="Dodecin-like_sf"/>
</dbReference>
<protein>
    <recommendedName>
        <fullName evidence="3">Dodecin domain-containing protein</fullName>
    </recommendedName>
</protein>
<dbReference type="RefSeq" id="WP_116224951.1">
    <property type="nucleotide sequence ID" value="NZ_AP018437.1"/>
</dbReference>
<evidence type="ECO:0000313" key="2">
    <source>
        <dbReference type="Proteomes" id="UP000256388"/>
    </source>
</evidence>
<name>A0A347ZQM5_9CHLR</name>
<accession>A0A347ZQM5</accession>
<dbReference type="Pfam" id="PF07311">
    <property type="entry name" value="Dodecin"/>
    <property type="match status" value="1"/>
</dbReference>
<dbReference type="PANTHER" id="PTHR39324:SF1">
    <property type="entry name" value="CALCIUM DODECIN"/>
    <property type="match status" value="1"/>
</dbReference>
<dbReference type="AlphaFoldDB" id="A0A347ZQM5"/>
<dbReference type="Gene3D" id="3.30.1660.10">
    <property type="entry name" value="Flavin-binding protein dodecin"/>
    <property type="match status" value="1"/>
</dbReference>
<organism evidence="1 2">
    <name type="scientific">Pelolinea submarina</name>
    <dbReference type="NCBI Taxonomy" id="913107"/>
    <lineage>
        <taxon>Bacteria</taxon>
        <taxon>Bacillati</taxon>
        <taxon>Chloroflexota</taxon>
        <taxon>Anaerolineae</taxon>
        <taxon>Anaerolineales</taxon>
        <taxon>Anaerolineaceae</taxon>
        <taxon>Pelolinea</taxon>
    </lineage>
</organism>
<dbReference type="PANTHER" id="PTHR39324">
    <property type="entry name" value="CALCIUM DODECIN"/>
    <property type="match status" value="1"/>
</dbReference>
<evidence type="ECO:0008006" key="3">
    <source>
        <dbReference type="Google" id="ProtNLM"/>
    </source>
</evidence>
<keyword evidence="2" id="KW-1185">Reference proteome</keyword>
<gene>
    <name evidence="1" type="ORF">DFR64_1732</name>
</gene>
<comment type="caution">
    <text evidence="1">The sequence shown here is derived from an EMBL/GenBank/DDBJ whole genome shotgun (WGS) entry which is preliminary data.</text>
</comment>
<proteinExistence type="predicted"/>
<dbReference type="Proteomes" id="UP000256388">
    <property type="component" value="Unassembled WGS sequence"/>
</dbReference>
<dbReference type="EMBL" id="QUMS01000001">
    <property type="protein sequence ID" value="REG11838.1"/>
    <property type="molecule type" value="Genomic_DNA"/>
</dbReference>
<sequence>MSVAKITEIKVSSAKSFDDAVREGIARANKTLKNVRSAWVKDFEVIVDEQGQITEYRVLMKVSFILED</sequence>
<dbReference type="InterPro" id="IPR025543">
    <property type="entry name" value="Dodecin-like"/>
</dbReference>
<dbReference type="SUPFAM" id="SSF89807">
    <property type="entry name" value="Dodecin-like"/>
    <property type="match status" value="1"/>
</dbReference>
<evidence type="ECO:0000313" key="1">
    <source>
        <dbReference type="EMBL" id="REG11838.1"/>
    </source>
</evidence>
<reference evidence="1 2" key="1">
    <citation type="submission" date="2018-08" db="EMBL/GenBank/DDBJ databases">
        <title>Genomic Encyclopedia of Type Strains, Phase IV (KMG-IV): sequencing the most valuable type-strain genomes for metagenomic binning, comparative biology and taxonomic classification.</title>
        <authorList>
            <person name="Goeker M."/>
        </authorList>
    </citation>
    <scope>NUCLEOTIDE SEQUENCE [LARGE SCALE GENOMIC DNA]</scope>
    <source>
        <strain evidence="1 2">DSM 23923</strain>
    </source>
</reference>
<dbReference type="InterPro" id="IPR009923">
    <property type="entry name" value="Dodecin"/>
</dbReference>